<evidence type="ECO:0000313" key="1">
    <source>
        <dbReference type="EMBL" id="KAK8892885.1"/>
    </source>
</evidence>
<gene>
    <name evidence="1" type="ORF">M9Y10_030136</name>
</gene>
<organism evidence="1 2">
    <name type="scientific">Tritrichomonas musculus</name>
    <dbReference type="NCBI Taxonomy" id="1915356"/>
    <lineage>
        <taxon>Eukaryota</taxon>
        <taxon>Metamonada</taxon>
        <taxon>Parabasalia</taxon>
        <taxon>Tritrichomonadida</taxon>
        <taxon>Tritrichomonadidae</taxon>
        <taxon>Tritrichomonas</taxon>
    </lineage>
</organism>
<dbReference type="Proteomes" id="UP001470230">
    <property type="component" value="Unassembled WGS sequence"/>
</dbReference>
<reference evidence="1 2" key="1">
    <citation type="submission" date="2024-04" db="EMBL/GenBank/DDBJ databases">
        <title>Tritrichomonas musculus Genome.</title>
        <authorList>
            <person name="Alves-Ferreira E."/>
            <person name="Grigg M."/>
            <person name="Lorenzi H."/>
            <person name="Galac M."/>
        </authorList>
    </citation>
    <scope>NUCLEOTIDE SEQUENCE [LARGE SCALE GENOMIC DNA]</scope>
    <source>
        <strain evidence="1 2">EAF2021</strain>
    </source>
</reference>
<keyword evidence="2" id="KW-1185">Reference proteome</keyword>
<comment type="caution">
    <text evidence="1">The sequence shown here is derived from an EMBL/GenBank/DDBJ whole genome shotgun (WGS) entry which is preliminary data.</text>
</comment>
<protein>
    <submittedName>
        <fullName evidence="1">Uncharacterized protein</fullName>
    </submittedName>
</protein>
<accession>A0ABR2KP42</accession>
<proteinExistence type="predicted"/>
<sequence>MNESILNFELPESTTSCSRSSKFLTVHAQGLFTSASPFKSTMSLIVPSGFTYKIKSVSNPEHGTIKKQSENVYVYTLDENNLLSGEVTFTIELTKKNEKNFAIDDIEMYVELQQTQSLVDRDNNGRDILDRTIYTFPFIADDPIAEYNSGFKKATSEVLIT</sequence>
<dbReference type="EMBL" id="JAPFFF010000004">
    <property type="protein sequence ID" value="KAK8892885.1"/>
    <property type="molecule type" value="Genomic_DNA"/>
</dbReference>
<name>A0ABR2KP42_9EUKA</name>
<evidence type="ECO:0000313" key="2">
    <source>
        <dbReference type="Proteomes" id="UP001470230"/>
    </source>
</evidence>